<keyword evidence="3" id="KW-0520">NAD</keyword>
<evidence type="ECO:0000313" key="8">
    <source>
        <dbReference type="EMBL" id="MFC4426272.1"/>
    </source>
</evidence>
<evidence type="ECO:0000256" key="5">
    <source>
        <dbReference type="PROSITE-ProRule" id="PRU10007"/>
    </source>
</evidence>
<dbReference type="InterPro" id="IPR016160">
    <property type="entry name" value="Ald_DH_CS_CYS"/>
</dbReference>
<dbReference type="Proteomes" id="UP001595998">
    <property type="component" value="Unassembled WGS sequence"/>
</dbReference>
<dbReference type="PIRSF" id="PIRSF036492">
    <property type="entry name" value="ALDH"/>
    <property type="match status" value="1"/>
</dbReference>
<dbReference type="PANTHER" id="PTHR43570">
    <property type="entry name" value="ALDEHYDE DEHYDROGENASE"/>
    <property type="match status" value="1"/>
</dbReference>
<keyword evidence="2 4" id="KW-0560">Oxidoreductase</keyword>
<comment type="caution">
    <text evidence="8">The sequence shown here is derived from an EMBL/GenBank/DDBJ whole genome shotgun (WGS) entry which is preliminary data.</text>
</comment>
<dbReference type="Gene3D" id="3.40.309.10">
    <property type="entry name" value="Aldehyde Dehydrogenase, Chain A, domain 2"/>
    <property type="match status" value="1"/>
</dbReference>
<accession>A0ABV8XNN0</accession>
<comment type="similarity">
    <text evidence="1 4 6">Belongs to the aldehyde dehydrogenase family.</text>
</comment>
<reference evidence="9" key="1">
    <citation type="journal article" date="2019" name="Int. J. Syst. Evol. Microbiol.">
        <title>The Global Catalogue of Microorganisms (GCM) 10K type strain sequencing project: providing services to taxonomists for standard genome sequencing and annotation.</title>
        <authorList>
            <consortium name="The Broad Institute Genomics Platform"/>
            <consortium name="The Broad Institute Genome Sequencing Center for Infectious Disease"/>
            <person name="Wu L."/>
            <person name="Ma J."/>
        </authorList>
    </citation>
    <scope>NUCLEOTIDE SEQUENCE [LARGE SCALE GENOMIC DNA]</scope>
    <source>
        <strain evidence="9">CCUG 56029</strain>
    </source>
</reference>
<dbReference type="PROSITE" id="PS00070">
    <property type="entry name" value="ALDEHYDE_DEHYDR_CYS"/>
    <property type="match status" value="1"/>
</dbReference>
<dbReference type="InterPro" id="IPR016162">
    <property type="entry name" value="Ald_DH_N"/>
</dbReference>
<dbReference type="PROSITE" id="PS00687">
    <property type="entry name" value="ALDEHYDE_DEHYDR_GLU"/>
    <property type="match status" value="1"/>
</dbReference>
<protein>
    <recommendedName>
        <fullName evidence="4">Aldehyde dehydrogenase</fullName>
    </recommendedName>
</protein>
<keyword evidence="9" id="KW-1185">Reference proteome</keyword>
<evidence type="ECO:0000313" key="9">
    <source>
        <dbReference type="Proteomes" id="UP001595998"/>
    </source>
</evidence>
<dbReference type="InterPro" id="IPR015590">
    <property type="entry name" value="Aldehyde_DH_dom"/>
</dbReference>
<evidence type="ECO:0000256" key="2">
    <source>
        <dbReference type="ARBA" id="ARBA00023002"/>
    </source>
</evidence>
<feature type="domain" description="Aldehyde dehydrogenase" evidence="7">
    <location>
        <begin position="27"/>
        <end position="445"/>
    </location>
</feature>
<dbReference type="RefSeq" id="WP_380038561.1">
    <property type="nucleotide sequence ID" value="NZ_JBHSEH010000006.1"/>
</dbReference>
<evidence type="ECO:0000259" key="7">
    <source>
        <dbReference type="Pfam" id="PF00171"/>
    </source>
</evidence>
<proteinExistence type="inferred from homology"/>
<dbReference type="Gene3D" id="3.40.605.10">
    <property type="entry name" value="Aldehyde Dehydrogenase, Chain A, domain 1"/>
    <property type="match status" value="1"/>
</dbReference>
<evidence type="ECO:0000256" key="4">
    <source>
        <dbReference type="PIRNR" id="PIRNR036492"/>
    </source>
</evidence>
<dbReference type="EMBL" id="JBHSEH010000006">
    <property type="protein sequence ID" value="MFC4426272.1"/>
    <property type="molecule type" value="Genomic_DNA"/>
</dbReference>
<dbReference type="InterPro" id="IPR012394">
    <property type="entry name" value="Aldehyde_DH_NAD(P)"/>
</dbReference>
<dbReference type="InterPro" id="IPR029510">
    <property type="entry name" value="Ald_DH_CS_GLU"/>
</dbReference>
<evidence type="ECO:0000256" key="6">
    <source>
        <dbReference type="RuleBase" id="RU003345"/>
    </source>
</evidence>
<organism evidence="8 9">
    <name type="scientific">Deinococcus navajonensis</name>
    <dbReference type="NCBI Taxonomy" id="309884"/>
    <lineage>
        <taxon>Bacteria</taxon>
        <taxon>Thermotogati</taxon>
        <taxon>Deinococcota</taxon>
        <taxon>Deinococci</taxon>
        <taxon>Deinococcales</taxon>
        <taxon>Deinococcaceae</taxon>
        <taxon>Deinococcus</taxon>
    </lineage>
</organism>
<dbReference type="Pfam" id="PF00171">
    <property type="entry name" value="Aldedh"/>
    <property type="match status" value="1"/>
</dbReference>
<name>A0ABV8XNN0_9DEIO</name>
<dbReference type="InterPro" id="IPR016163">
    <property type="entry name" value="Ald_DH_C"/>
</dbReference>
<evidence type="ECO:0000256" key="3">
    <source>
        <dbReference type="ARBA" id="ARBA00023027"/>
    </source>
</evidence>
<dbReference type="PANTHER" id="PTHR43570:SF20">
    <property type="entry name" value="ALDEHYDE DEHYDROGENASE ALDX-RELATED"/>
    <property type="match status" value="1"/>
</dbReference>
<dbReference type="SUPFAM" id="SSF53720">
    <property type="entry name" value="ALDH-like"/>
    <property type="match status" value="1"/>
</dbReference>
<gene>
    <name evidence="8" type="ORF">ACFOZ9_08595</name>
</gene>
<sequence>MPATPSVSPSPAELSALLDRQRAWRWQAAQTTAAQRQVILRRLHDGVAQHRTALAAALALDLGKSRAEAEITELHPVMEEIRHAIKHLPRWMAARRVPTPLMLAGSHSEVQFQARGVTLILSPWNYPANLALVPLVASLAAGNTVVLKPSEKAPHVARALRQLLGSVFEDKLVAVVEGEVEVARALTRLPFDHIFFTGSTAVGRQVMSAAAQNLSSVTLELGGKSPALVHESAHLKRSAERLGWGKFLNAGQTCVAPDYALVPRRMAADLVAELRQAVTHRFGDPQRLRTGGDYVRIVDPGSVRRLEALTRQSVAQGAQIALGGDFDPDARFISPTIVTGVTPDMPLMQEELFGPVLPVLTYDTLDEALALVRRLDPPLALYLFAEDPAVVRRVQRETTSGGMVVGGTIIHLSNPHLPFGGVGSSGQGAYHGEHGFRTFSHQRAVLTETALSGVRFMYPPYGRPLPRLAAWALRRLERQSGPRGS</sequence>
<evidence type="ECO:0000256" key="1">
    <source>
        <dbReference type="ARBA" id="ARBA00009986"/>
    </source>
</evidence>
<dbReference type="InterPro" id="IPR016161">
    <property type="entry name" value="Ald_DH/histidinol_DH"/>
</dbReference>
<feature type="active site" evidence="5">
    <location>
        <position position="220"/>
    </location>
</feature>